<organism evidence="2 3">
    <name type="scientific">Iphiclides podalirius</name>
    <name type="common">scarce swallowtail</name>
    <dbReference type="NCBI Taxonomy" id="110791"/>
    <lineage>
        <taxon>Eukaryota</taxon>
        <taxon>Metazoa</taxon>
        <taxon>Ecdysozoa</taxon>
        <taxon>Arthropoda</taxon>
        <taxon>Hexapoda</taxon>
        <taxon>Insecta</taxon>
        <taxon>Pterygota</taxon>
        <taxon>Neoptera</taxon>
        <taxon>Endopterygota</taxon>
        <taxon>Lepidoptera</taxon>
        <taxon>Glossata</taxon>
        <taxon>Ditrysia</taxon>
        <taxon>Papilionoidea</taxon>
        <taxon>Papilionidae</taxon>
        <taxon>Papilioninae</taxon>
        <taxon>Iphiclides</taxon>
    </lineage>
</organism>
<proteinExistence type="predicted"/>
<protein>
    <submittedName>
        <fullName evidence="2">Uncharacterized protein</fullName>
    </submittedName>
</protein>
<evidence type="ECO:0000313" key="2">
    <source>
        <dbReference type="EMBL" id="CAH2063651.1"/>
    </source>
</evidence>
<dbReference type="InterPro" id="IPR008385">
    <property type="entry name" value="ASFV_p54"/>
</dbReference>
<name>A0ABN8IQC0_9NEOP</name>
<feature type="non-terminal residue" evidence="2">
    <location>
        <position position="1"/>
    </location>
</feature>
<dbReference type="Proteomes" id="UP000837857">
    <property type="component" value="Chromosome 3"/>
</dbReference>
<sequence>MGRPVMGRPVMGRPVMGRPVMGRPVMGRPVMGRPVRHSQQPGARSVPNANGQCSQMCGTPNAMGHIKPLEFDSSTSSAFDASKVYRTTECSY</sequence>
<dbReference type="Pfam" id="PF05568">
    <property type="entry name" value="ASFV_J13L"/>
    <property type="match status" value="1"/>
</dbReference>
<keyword evidence="3" id="KW-1185">Reference proteome</keyword>
<evidence type="ECO:0000313" key="3">
    <source>
        <dbReference type="Proteomes" id="UP000837857"/>
    </source>
</evidence>
<gene>
    <name evidence="2" type="ORF">IPOD504_LOCUS12615</name>
</gene>
<evidence type="ECO:0000256" key="1">
    <source>
        <dbReference type="SAM" id="MobiDB-lite"/>
    </source>
</evidence>
<feature type="region of interest" description="Disordered" evidence="1">
    <location>
        <begin position="1"/>
        <end position="28"/>
    </location>
</feature>
<accession>A0ABN8IQC0</accession>
<reference evidence="2" key="1">
    <citation type="submission" date="2022-03" db="EMBL/GenBank/DDBJ databases">
        <authorList>
            <person name="Martin H S."/>
        </authorList>
    </citation>
    <scope>NUCLEOTIDE SEQUENCE</scope>
</reference>
<dbReference type="EMBL" id="OW152815">
    <property type="protein sequence ID" value="CAH2063651.1"/>
    <property type="molecule type" value="Genomic_DNA"/>
</dbReference>